<protein>
    <submittedName>
        <fullName evidence="5">Metal-binding protein ZinT</fullName>
    </submittedName>
</protein>
<evidence type="ECO:0000313" key="6">
    <source>
        <dbReference type="Proteomes" id="UP001056981"/>
    </source>
</evidence>
<keyword evidence="1 3" id="KW-0732">Signal</keyword>
<reference evidence="5" key="1">
    <citation type="submission" date="2020-04" db="EMBL/GenBank/DDBJ databases">
        <title>Comparative genomics of oral phylogroup-2 Treponema strains.</title>
        <authorList>
            <person name="Zeng H."/>
            <person name="Chan Y.K."/>
            <person name="Watt R.M."/>
        </authorList>
    </citation>
    <scope>NUCLEOTIDE SEQUENCE</scope>
    <source>
        <strain evidence="5">OMZ 905</strain>
    </source>
</reference>
<proteinExistence type="predicted"/>
<dbReference type="InterPro" id="IPR015304">
    <property type="entry name" value="ZinT_dom"/>
</dbReference>
<name>A0A9Q9EWS2_TREDN</name>
<gene>
    <name evidence="5" type="ORF">E4N86_02750</name>
</gene>
<dbReference type="PROSITE" id="PS51257">
    <property type="entry name" value="PROKAR_LIPOPROTEIN"/>
    <property type="match status" value="1"/>
</dbReference>
<feature type="domain" description="ZinT" evidence="4">
    <location>
        <begin position="34"/>
        <end position="204"/>
    </location>
</feature>
<sequence length="404" mass="45306">MVNKRMGAKIALILVTLAVIFTACKSMPAAKMNDKFAAGMELAAWKGEWVSADIIKDNPSLKAAYKKTAADMRFYTPEGLEAAALDMYKTPAVKAKFDGTNTVLFTSLDKDGKEMQISVKYKYLGQKADSEYPDSMWETFEAVEDKLENANFKYFISMPPHAHGDGPKHWHARFGRYGIDNLVAGAGKWPTYYSSSTSEAELVKMFESSIPNMPKWNPASPFESYAKHGKWINSLSIFENTSKEVEAAYAKVIKEFAGKNPKGGDFTKAEIIAELQKGNKSVKDYSHMEFIVKDGKNELVFYKGDKEIFRSSYVRVAASTSKPYMTMKAERKDAGMYSLISFVVVHGKAPMLHFHLWYGNNEKEIEEFEGTPTCYRTALTDAEIAAAVEKSVRNLLEKLTKAKK</sequence>
<dbReference type="Gene3D" id="2.40.128.20">
    <property type="match status" value="2"/>
</dbReference>
<dbReference type="Proteomes" id="UP001056981">
    <property type="component" value="Chromosome"/>
</dbReference>
<dbReference type="RefSeq" id="WP_253700245.1">
    <property type="nucleotide sequence ID" value="NZ_CP051522.1"/>
</dbReference>
<dbReference type="Pfam" id="PF09223">
    <property type="entry name" value="ZinT"/>
    <property type="match status" value="1"/>
</dbReference>
<evidence type="ECO:0000256" key="3">
    <source>
        <dbReference type="SAM" id="SignalP"/>
    </source>
</evidence>
<dbReference type="EMBL" id="CP051635">
    <property type="protein sequence ID" value="UTC99686.1"/>
    <property type="molecule type" value="Genomic_DNA"/>
</dbReference>
<accession>A0A9Q9EWS2</accession>
<organism evidence="5 6">
    <name type="scientific">Treponema denticola</name>
    <dbReference type="NCBI Taxonomy" id="158"/>
    <lineage>
        <taxon>Bacteria</taxon>
        <taxon>Pseudomonadati</taxon>
        <taxon>Spirochaetota</taxon>
        <taxon>Spirochaetia</taxon>
        <taxon>Spirochaetales</taxon>
        <taxon>Treponemataceae</taxon>
        <taxon>Treponema</taxon>
    </lineage>
</organism>
<feature type="chain" id="PRO_5040442652" evidence="3">
    <location>
        <begin position="26"/>
        <end position="404"/>
    </location>
</feature>
<dbReference type="InterPro" id="IPR012674">
    <property type="entry name" value="Calycin"/>
</dbReference>
<evidence type="ECO:0000256" key="1">
    <source>
        <dbReference type="ARBA" id="ARBA00022729"/>
    </source>
</evidence>
<feature type="signal peptide" evidence="3">
    <location>
        <begin position="1"/>
        <end position="25"/>
    </location>
</feature>
<dbReference type="SUPFAM" id="SSF50814">
    <property type="entry name" value="Lipocalins"/>
    <property type="match status" value="1"/>
</dbReference>
<evidence type="ECO:0000259" key="4">
    <source>
        <dbReference type="Pfam" id="PF09223"/>
    </source>
</evidence>
<dbReference type="GO" id="GO:0008270">
    <property type="term" value="F:zinc ion binding"/>
    <property type="evidence" value="ECO:0007669"/>
    <property type="project" value="InterPro"/>
</dbReference>
<keyword evidence="2" id="KW-0862">Zinc</keyword>
<evidence type="ECO:0000313" key="5">
    <source>
        <dbReference type="EMBL" id="UTC99686.1"/>
    </source>
</evidence>
<evidence type="ECO:0000256" key="2">
    <source>
        <dbReference type="ARBA" id="ARBA00022833"/>
    </source>
</evidence>
<dbReference type="AlphaFoldDB" id="A0A9Q9EWS2"/>